<reference evidence="1 2" key="1">
    <citation type="journal article" date="2015" name="Genome Biol.">
        <title>Comparative genomics of Steinernema reveals deeply conserved gene regulatory networks.</title>
        <authorList>
            <person name="Dillman A.R."/>
            <person name="Macchietto M."/>
            <person name="Porter C.F."/>
            <person name="Rogers A."/>
            <person name="Williams B."/>
            <person name="Antoshechkin I."/>
            <person name="Lee M.M."/>
            <person name="Goodwin Z."/>
            <person name="Lu X."/>
            <person name="Lewis E.E."/>
            <person name="Goodrich-Blair H."/>
            <person name="Stock S.P."/>
            <person name="Adams B.J."/>
            <person name="Sternberg P.W."/>
            <person name="Mortazavi A."/>
        </authorList>
    </citation>
    <scope>NUCLEOTIDE SEQUENCE [LARGE SCALE GENOMIC DNA]</scope>
    <source>
        <strain evidence="1 2">ALL</strain>
    </source>
</reference>
<name>A0A4U5LXV3_STECR</name>
<sequence length="73" mass="8404">MQFFGSWAVLRRRFHAARKNSNAVRRLGFRRASGDSLDREGLLGVQLGFMPLPRARRAWRHEELAGRRAGQPT</sequence>
<gene>
    <name evidence="1" type="ORF">L596_028222</name>
</gene>
<proteinExistence type="predicted"/>
<comment type="caution">
    <text evidence="1">The sequence shown here is derived from an EMBL/GenBank/DDBJ whole genome shotgun (WGS) entry which is preliminary data.</text>
</comment>
<evidence type="ECO:0000313" key="1">
    <source>
        <dbReference type="EMBL" id="TKR61057.1"/>
    </source>
</evidence>
<organism evidence="1 2">
    <name type="scientific">Steinernema carpocapsae</name>
    <name type="common">Entomopathogenic nematode</name>
    <dbReference type="NCBI Taxonomy" id="34508"/>
    <lineage>
        <taxon>Eukaryota</taxon>
        <taxon>Metazoa</taxon>
        <taxon>Ecdysozoa</taxon>
        <taxon>Nematoda</taxon>
        <taxon>Chromadorea</taxon>
        <taxon>Rhabditida</taxon>
        <taxon>Tylenchina</taxon>
        <taxon>Panagrolaimomorpha</taxon>
        <taxon>Strongyloidoidea</taxon>
        <taxon>Steinernematidae</taxon>
        <taxon>Steinernema</taxon>
    </lineage>
</organism>
<accession>A0A4U5LXV3</accession>
<protein>
    <submittedName>
        <fullName evidence="1">Uncharacterized protein</fullName>
    </submittedName>
</protein>
<evidence type="ECO:0000313" key="2">
    <source>
        <dbReference type="Proteomes" id="UP000298663"/>
    </source>
</evidence>
<keyword evidence="2" id="KW-1185">Reference proteome</keyword>
<dbReference type="Proteomes" id="UP000298663">
    <property type="component" value="Unassembled WGS sequence"/>
</dbReference>
<dbReference type="EMBL" id="AZBU02000011">
    <property type="protein sequence ID" value="TKR61057.1"/>
    <property type="molecule type" value="Genomic_DNA"/>
</dbReference>
<reference evidence="1 2" key="2">
    <citation type="journal article" date="2019" name="G3 (Bethesda)">
        <title>Hybrid Assembly of the Genome of the Entomopathogenic Nematode Steinernema carpocapsae Identifies the X-Chromosome.</title>
        <authorList>
            <person name="Serra L."/>
            <person name="Macchietto M."/>
            <person name="Macias-Munoz A."/>
            <person name="McGill C.J."/>
            <person name="Rodriguez I.M."/>
            <person name="Rodriguez B."/>
            <person name="Murad R."/>
            <person name="Mortazavi A."/>
        </authorList>
    </citation>
    <scope>NUCLEOTIDE SEQUENCE [LARGE SCALE GENOMIC DNA]</scope>
    <source>
        <strain evidence="1 2">ALL</strain>
    </source>
</reference>
<dbReference type="AlphaFoldDB" id="A0A4U5LXV3"/>